<proteinExistence type="predicted"/>
<evidence type="ECO:0000313" key="2">
    <source>
        <dbReference type="Proteomes" id="UP000664417"/>
    </source>
</evidence>
<sequence>MDFHHEFSKTVEAFPSIEGLIFADPDGESILFEAPDMDGFDVKLAGAKMPILMQVFGWRDLVTAPTFMELTYQDKFIMAIKLTQFYSITVVCHDLTQRFLLKRHLETLAVKFNQEIY</sequence>
<organism evidence="1 2">
    <name type="scientific">Acanthopleuribacter pedis</name>
    <dbReference type="NCBI Taxonomy" id="442870"/>
    <lineage>
        <taxon>Bacteria</taxon>
        <taxon>Pseudomonadati</taxon>
        <taxon>Acidobacteriota</taxon>
        <taxon>Holophagae</taxon>
        <taxon>Acanthopleuribacterales</taxon>
        <taxon>Acanthopleuribacteraceae</taxon>
        <taxon>Acanthopleuribacter</taxon>
    </lineage>
</organism>
<keyword evidence="2" id="KW-1185">Reference proteome</keyword>
<dbReference type="AlphaFoldDB" id="A0A8J7U1H2"/>
<name>A0A8J7U1H2_9BACT</name>
<evidence type="ECO:0000313" key="1">
    <source>
        <dbReference type="EMBL" id="MBO1318183.1"/>
    </source>
</evidence>
<accession>A0A8J7U1H2</accession>
<comment type="caution">
    <text evidence="1">The sequence shown here is derived from an EMBL/GenBank/DDBJ whole genome shotgun (WGS) entry which is preliminary data.</text>
</comment>
<dbReference type="RefSeq" id="WP_207857818.1">
    <property type="nucleotide sequence ID" value="NZ_JAFREP010000005.1"/>
</dbReference>
<dbReference type="Proteomes" id="UP000664417">
    <property type="component" value="Unassembled WGS sequence"/>
</dbReference>
<gene>
    <name evidence="1" type="ORF">J3U88_06940</name>
</gene>
<reference evidence="1" key="1">
    <citation type="submission" date="2021-03" db="EMBL/GenBank/DDBJ databases">
        <authorList>
            <person name="Wang G."/>
        </authorList>
    </citation>
    <scope>NUCLEOTIDE SEQUENCE</scope>
    <source>
        <strain evidence="1">KCTC 12899</strain>
    </source>
</reference>
<dbReference type="EMBL" id="JAFREP010000005">
    <property type="protein sequence ID" value="MBO1318183.1"/>
    <property type="molecule type" value="Genomic_DNA"/>
</dbReference>
<protein>
    <submittedName>
        <fullName evidence="1">Uncharacterized protein</fullName>
    </submittedName>
</protein>